<proteinExistence type="predicted"/>
<evidence type="ECO:0000313" key="3">
    <source>
        <dbReference type="Proteomes" id="UP001152320"/>
    </source>
</evidence>
<protein>
    <submittedName>
        <fullName evidence="2">Uncharacterized protein</fullName>
    </submittedName>
</protein>
<name>A0A9Q1H208_HOLLE</name>
<evidence type="ECO:0000256" key="1">
    <source>
        <dbReference type="SAM" id="MobiDB-lite"/>
    </source>
</evidence>
<dbReference type="AlphaFoldDB" id="A0A9Q1H208"/>
<gene>
    <name evidence="2" type="ORF">HOLleu_28528</name>
</gene>
<accession>A0A9Q1H208</accession>
<dbReference type="EMBL" id="JAIZAY010000014">
    <property type="protein sequence ID" value="KAJ8029191.1"/>
    <property type="molecule type" value="Genomic_DNA"/>
</dbReference>
<organism evidence="2 3">
    <name type="scientific">Holothuria leucospilota</name>
    <name type="common">Black long sea cucumber</name>
    <name type="synonym">Mertensiothuria leucospilota</name>
    <dbReference type="NCBI Taxonomy" id="206669"/>
    <lineage>
        <taxon>Eukaryota</taxon>
        <taxon>Metazoa</taxon>
        <taxon>Echinodermata</taxon>
        <taxon>Eleutherozoa</taxon>
        <taxon>Echinozoa</taxon>
        <taxon>Holothuroidea</taxon>
        <taxon>Aspidochirotacea</taxon>
        <taxon>Aspidochirotida</taxon>
        <taxon>Holothuriidae</taxon>
        <taxon>Holothuria</taxon>
    </lineage>
</organism>
<dbReference type="Proteomes" id="UP001152320">
    <property type="component" value="Chromosome 14"/>
</dbReference>
<evidence type="ECO:0000313" key="2">
    <source>
        <dbReference type="EMBL" id="KAJ8029191.1"/>
    </source>
</evidence>
<comment type="caution">
    <text evidence="2">The sequence shown here is derived from an EMBL/GenBank/DDBJ whole genome shotgun (WGS) entry which is preliminary data.</text>
</comment>
<feature type="region of interest" description="Disordered" evidence="1">
    <location>
        <begin position="1"/>
        <end position="30"/>
    </location>
</feature>
<sequence length="122" mass="13782">MMYDALRRQSISMSGVDTREGRNDKNVNSFGPTGFQVFPCSEDHQQVRHIQYPHHHGPGGDINRTIHQSPPEREFVLQPADSAASTPQHRIRANLSAVQDRFNSNFIGTPNDISRPLGHRKL</sequence>
<keyword evidence="3" id="KW-1185">Reference proteome</keyword>
<reference evidence="2" key="1">
    <citation type="submission" date="2021-10" db="EMBL/GenBank/DDBJ databases">
        <title>Tropical sea cucumber genome reveals ecological adaptation and Cuvierian tubules defense mechanism.</title>
        <authorList>
            <person name="Chen T."/>
        </authorList>
    </citation>
    <scope>NUCLEOTIDE SEQUENCE</scope>
    <source>
        <strain evidence="2">Nanhai2018</strain>
        <tissue evidence="2">Muscle</tissue>
    </source>
</reference>